<sequence length="250" mass="27753">MDKKFILLFAIAACSWSAAIAQDYPYYDKNWKDSVKDETVKQKEQEIVIQQPVRPESRLDEQGTVRASINIGVGVMDSPEINDYIRQDLSGRGIIILSGSPDMTSVFMIGGQIGYAVSPRLQVKGIFDFAVGISSTELTNQYSYQNEYINYTATRLSVGAGANYYLGQRKVSPYVGLALLYHSLSFEEFKGGTVGPRGEAGAAFNFSDRFKMEAFFQADVAETEAKNLGQDMTIDFSTISLGARFLFRLN</sequence>
<dbReference type="Gene3D" id="2.40.160.20">
    <property type="match status" value="1"/>
</dbReference>
<feature type="signal peptide" evidence="2">
    <location>
        <begin position="1"/>
        <end position="21"/>
    </location>
</feature>
<dbReference type="InterPro" id="IPR011250">
    <property type="entry name" value="OMP/PagP_B-barrel"/>
</dbReference>
<keyword evidence="5" id="KW-1185">Reference proteome</keyword>
<proteinExistence type="predicted"/>
<dbReference type="InterPro" id="IPR027385">
    <property type="entry name" value="Beta-barrel_OMP"/>
</dbReference>
<feature type="chain" id="PRO_5046483024" description="Outer membrane protein beta-barrel domain-containing protein" evidence="2">
    <location>
        <begin position="22"/>
        <end position="250"/>
    </location>
</feature>
<dbReference type="Proteomes" id="UP000798808">
    <property type="component" value="Unassembled WGS sequence"/>
</dbReference>
<evidence type="ECO:0000259" key="3">
    <source>
        <dbReference type="Pfam" id="PF13505"/>
    </source>
</evidence>
<evidence type="ECO:0000256" key="1">
    <source>
        <dbReference type="ARBA" id="ARBA00022729"/>
    </source>
</evidence>
<evidence type="ECO:0000256" key="2">
    <source>
        <dbReference type="SAM" id="SignalP"/>
    </source>
</evidence>
<name>A0ABW9RSF8_9BACT</name>
<feature type="domain" description="Outer membrane protein beta-barrel" evidence="3">
    <location>
        <begin position="105"/>
        <end position="245"/>
    </location>
</feature>
<organism evidence="4 5">
    <name type="scientific">Fulvivirga kasyanovii</name>
    <dbReference type="NCBI Taxonomy" id="396812"/>
    <lineage>
        <taxon>Bacteria</taxon>
        <taxon>Pseudomonadati</taxon>
        <taxon>Bacteroidota</taxon>
        <taxon>Cytophagia</taxon>
        <taxon>Cytophagales</taxon>
        <taxon>Fulvivirgaceae</taxon>
        <taxon>Fulvivirga</taxon>
    </lineage>
</organism>
<comment type="caution">
    <text evidence="4">The sequence shown here is derived from an EMBL/GenBank/DDBJ whole genome shotgun (WGS) entry which is preliminary data.</text>
</comment>
<protein>
    <recommendedName>
        <fullName evidence="3">Outer membrane protein beta-barrel domain-containing protein</fullName>
    </recommendedName>
</protein>
<gene>
    <name evidence="4" type="ORF">E1163_13345</name>
</gene>
<reference evidence="4 5" key="1">
    <citation type="submission" date="2019-02" db="EMBL/GenBank/DDBJ databases">
        <authorList>
            <person name="Goldberg S.R."/>
            <person name="Haltli B.A."/>
            <person name="Correa H."/>
            <person name="Russell K.G."/>
        </authorList>
    </citation>
    <scope>NUCLEOTIDE SEQUENCE [LARGE SCALE GENOMIC DNA]</scope>
    <source>
        <strain evidence="4 5">JCM 16186</strain>
    </source>
</reference>
<dbReference type="SUPFAM" id="SSF56925">
    <property type="entry name" value="OMPA-like"/>
    <property type="match status" value="1"/>
</dbReference>
<evidence type="ECO:0000313" key="5">
    <source>
        <dbReference type="Proteomes" id="UP000798808"/>
    </source>
</evidence>
<evidence type="ECO:0000313" key="4">
    <source>
        <dbReference type="EMBL" id="MTI25935.1"/>
    </source>
</evidence>
<accession>A0ABW9RSF8</accession>
<dbReference type="RefSeq" id="WP_155172593.1">
    <property type="nucleotide sequence ID" value="NZ_BAAAFL010000008.1"/>
</dbReference>
<dbReference type="EMBL" id="SMLW01000552">
    <property type="protein sequence ID" value="MTI25935.1"/>
    <property type="molecule type" value="Genomic_DNA"/>
</dbReference>
<dbReference type="Pfam" id="PF13505">
    <property type="entry name" value="OMP_b-brl"/>
    <property type="match status" value="1"/>
</dbReference>
<keyword evidence="1 2" id="KW-0732">Signal</keyword>